<accession>A0A1H3RG61</accession>
<protein>
    <recommendedName>
        <fullName evidence="8">Glycogen synthase</fullName>
        <ecNumber evidence="8">2.4.1.21</ecNumber>
    </recommendedName>
    <alternativeName>
        <fullName evidence="8">Starch [bacterial glycogen] synthase</fullName>
    </alternativeName>
</protein>
<dbReference type="GO" id="GO:0005978">
    <property type="term" value="P:glycogen biosynthetic process"/>
    <property type="evidence" value="ECO:0007669"/>
    <property type="project" value="UniProtKB-UniRule"/>
</dbReference>
<dbReference type="GO" id="GO:0009011">
    <property type="term" value="F:alpha-1,4-glucan glucosyltransferase (ADP-glucose donor) activity"/>
    <property type="evidence" value="ECO:0007669"/>
    <property type="project" value="UniProtKB-UniRule"/>
</dbReference>
<dbReference type="EMBL" id="FNPX01000008">
    <property type="protein sequence ID" value="SDZ24724.1"/>
    <property type="molecule type" value="Genomic_DNA"/>
</dbReference>
<evidence type="ECO:0000256" key="6">
    <source>
        <dbReference type="ARBA" id="ARBA00022679"/>
    </source>
</evidence>
<keyword evidence="6 8" id="KW-0808">Transferase</keyword>
<dbReference type="GO" id="GO:0005829">
    <property type="term" value="C:cytosol"/>
    <property type="evidence" value="ECO:0007669"/>
    <property type="project" value="TreeGrafter"/>
</dbReference>
<evidence type="ECO:0000256" key="1">
    <source>
        <dbReference type="ARBA" id="ARBA00001478"/>
    </source>
</evidence>
<evidence type="ECO:0000256" key="2">
    <source>
        <dbReference type="ARBA" id="ARBA00002764"/>
    </source>
</evidence>
<sequence>MTRILFVVSECAPLIKTGGLADVAGALPGALAAYGDEVRVLLPGYRAVMAKLGKTKVLETFDDLFGGPARLRGGRVAGLDLLVIDAPHLYDRDGGIYVDATERDWPDNPERFAALSHVAAQVAKAGVGGWAPDIVHGHDWQAGLTPEYMHATGTDVPFVFTVHNIAFHGNAPAARMDSLRLNRARFDADHFEFWGQISALKSALTGAARITTVSQTYAEELLTPEFGMGMDGVLRHRQADLVGIVNGIDLDVWNPATDPNIKPYKGVAGKALNKRALQKTFGLGQVEGPLCVLVSRLTEQKGIDLLLEALPTLLDRGGQLALLGSGDPRLEVALHEAASTHANIAVKIGYDEALSHQMMAGGDAILVPSRFEPCGLTQLYGLRYGTLPLVALTGGLADTVINASPAALARNAATGLQFFPVTTPALSNAFARLCSLYAQPKVWKTMQANAMKQPVGWEVSAAAYHDIYLSLSEARP</sequence>
<evidence type="ECO:0000313" key="11">
    <source>
        <dbReference type="EMBL" id="SDZ24724.1"/>
    </source>
</evidence>
<dbReference type="PANTHER" id="PTHR45825:SF11">
    <property type="entry name" value="ALPHA AMYLASE DOMAIN-CONTAINING PROTEIN"/>
    <property type="match status" value="1"/>
</dbReference>
<keyword evidence="7 8" id="KW-0320">Glycogen biosynthesis</keyword>
<dbReference type="InterPro" id="IPR013534">
    <property type="entry name" value="Starch_synth_cat_dom"/>
</dbReference>
<dbReference type="Pfam" id="PF00534">
    <property type="entry name" value="Glycos_transf_1"/>
    <property type="match status" value="1"/>
</dbReference>
<evidence type="ECO:0000259" key="10">
    <source>
        <dbReference type="Pfam" id="PF08323"/>
    </source>
</evidence>
<dbReference type="Proteomes" id="UP000198914">
    <property type="component" value="Unassembled WGS sequence"/>
</dbReference>
<dbReference type="RefSeq" id="WP_092645781.1">
    <property type="nucleotide sequence ID" value="NZ_FNPX01000008.1"/>
</dbReference>
<dbReference type="Pfam" id="PF08323">
    <property type="entry name" value="Glyco_transf_5"/>
    <property type="match status" value="1"/>
</dbReference>
<keyword evidence="12" id="KW-1185">Reference proteome</keyword>
<feature type="domain" description="Starch synthase catalytic" evidence="10">
    <location>
        <begin position="3"/>
        <end position="236"/>
    </location>
</feature>
<organism evidence="11 12">
    <name type="scientific">Jannaschia faecimaris</name>
    <dbReference type="NCBI Taxonomy" id="1244108"/>
    <lineage>
        <taxon>Bacteria</taxon>
        <taxon>Pseudomonadati</taxon>
        <taxon>Pseudomonadota</taxon>
        <taxon>Alphaproteobacteria</taxon>
        <taxon>Rhodobacterales</taxon>
        <taxon>Roseobacteraceae</taxon>
        <taxon>Jannaschia</taxon>
    </lineage>
</organism>
<dbReference type="InterPro" id="IPR001296">
    <property type="entry name" value="Glyco_trans_1"/>
</dbReference>
<feature type="binding site" evidence="8">
    <location>
        <position position="16"/>
    </location>
    <ligand>
        <name>ADP-alpha-D-glucose</name>
        <dbReference type="ChEBI" id="CHEBI:57498"/>
    </ligand>
</feature>
<comment type="catalytic activity">
    <reaction evidence="1 8">
        <text>[(1-&gt;4)-alpha-D-glucosyl](n) + ADP-alpha-D-glucose = [(1-&gt;4)-alpha-D-glucosyl](n+1) + ADP + H(+)</text>
        <dbReference type="Rhea" id="RHEA:18189"/>
        <dbReference type="Rhea" id="RHEA-COMP:9584"/>
        <dbReference type="Rhea" id="RHEA-COMP:9587"/>
        <dbReference type="ChEBI" id="CHEBI:15378"/>
        <dbReference type="ChEBI" id="CHEBI:15444"/>
        <dbReference type="ChEBI" id="CHEBI:57498"/>
        <dbReference type="ChEBI" id="CHEBI:456216"/>
        <dbReference type="EC" id="2.4.1.21"/>
    </reaction>
</comment>
<dbReference type="OrthoDB" id="9808590at2"/>
<dbReference type="InterPro" id="IPR011835">
    <property type="entry name" value="GS/SS"/>
</dbReference>
<dbReference type="NCBIfam" id="NF001899">
    <property type="entry name" value="PRK00654.1-2"/>
    <property type="match status" value="1"/>
</dbReference>
<dbReference type="SUPFAM" id="SSF53756">
    <property type="entry name" value="UDP-Glycosyltransferase/glycogen phosphorylase"/>
    <property type="match status" value="1"/>
</dbReference>
<name>A0A1H3RG61_9RHOB</name>
<evidence type="ECO:0000256" key="7">
    <source>
        <dbReference type="ARBA" id="ARBA00023056"/>
    </source>
</evidence>
<proteinExistence type="inferred from homology"/>
<dbReference type="AlphaFoldDB" id="A0A1H3RG61"/>
<evidence type="ECO:0000256" key="8">
    <source>
        <dbReference type="HAMAP-Rule" id="MF_00484"/>
    </source>
</evidence>
<dbReference type="UniPathway" id="UPA00164"/>
<dbReference type="HAMAP" id="MF_00484">
    <property type="entry name" value="Glycogen_synth"/>
    <property type="match status" value="1"/>
</dbReference>
<dbReference type="Gene3D" id="3.40.50.2000">
    <property type="entry name" value="Glycogen Phosphorylase B"/>
    <property type="match status" value="2"/>
</dbReference>
<dbReference type="NCBIfam" id="TIGR02095">
    <property type="entry name" value="glgA"/>
    <property type="match status" value="1"/>
</dbReference>
<dbReference type="CDD" id="cd03791">
    <property type="entry name" value="GT5_Glycogen_synthase_DULL1-like"/>
    <property type="match status" value="1"/>
</dbReference>
<dbReference type="STRING" id="1244108.SAMN05444004_108108"/>
<evidence type="ECO:0000259" key="9">
    <source>
        <dbReference type="Pfam" id="PF00534"/>
    </source>
</evidence>
<comment type="function">
    <text evidence="2 8">Synthesizes alpha-1,4-glucan chains using ADP-glucose.</text>
</comment>
<dbReference type="PANTHER" id="PTHR45825">
    <property type="entry name" value="GRANULE-BOUND STARCH SYNTHASE 1, CHLOROPLASTIC/AMYLOPLASTIC"/>
    <property type="match status" value="1"/>
</dbReference>
<evidence type="ECO:0000313" key="12">
    <source>
        <dbReference type="Proteomes" id="UP000198914"/>
    </source>
</evidence>
<feature type="domain" description="Glycosyl transferase family 1" evidence="9">
    <location>
        <begin position="288"/>
        <end position="416"/>
    </location>
</feature>
<gene>
    <name evidence="8" type="primary">glgA</name>
    <name evidence="11" type="ORF">SAMN05444004_108108</name>
</gene>
<evidence type="ECO:0000256" key="3">
    <source>
        <dbReference type="ARBA" id="ARBA00004964"/>
    </source>
</evidence>
<comment type="pathway">
    <text evidence="3 8">Glycan biosynthesis; glycogen biosynthesis.</text>
</comment>
<evidence type="ECO:0000256" key="4">
    <source>
        <dbReference type="ARBA" id="ARBA00010281"/>
    </source>
</evidence>
<comment type="similarity">
    <text evidence="4 8">Belongs to the glycosyltransferase 1 family. Bacterial/plant glycogen synthase subfamily.</text>
</comment>
<reference evidence="12" key="1">
    <citation type="submission" date="2016-10" db="EMBL/GenBank/DDBJ databases">
        <authorList>
            <person name="Varghese N."/>
            <person name="Submissions S."/>
        </authorList>
    </citation>
    <scope>NUCLEOTIDE SEQUENCE [LARGE SCALE GENOMIC DNA]</scope>
    <source>
        <strain evidence="12">DSM 100420</strain>
    </source>
</reference>
<dbReference type="GO" id="GO:0004373">
    <property type="term" value="F:alpha-1,4-glucan glucosyltransferase (UDP-glucose donor) activity"/>
    <property type="evidence" value="ECO:0007669"/>
    <property type="project" value="InterPro"/>
</dbReference>
<dbReference type="EC" id="2.4.1.21" evidence="8"/>
<evidence type="ECO:0000256" key="5">
    <source>
        <dbReference type="ARBA" id="ARBA00022676"/>
    </source>
</evidence>
<keyword evidence="5 8" id="KW-0328">Glycosyltransferase</keyword>